<evidence type="ECO:0000256" key="1">
    <source>
        <dbReference type="ARBA" id="ARBA00022737"/>
    </source>
</evidence>
<evidence type="ECO:0000313" key="3">
    <source>
        <dbReference type="Proteomes" id="UP001314170"/>
    </source>
</evidence>
<comment type="caution">
    <text evidence="2">The sequence shown here is derived from an EMBL/GenBank/DDBJ whole genome shotgun (WGS) entry which is preliminary data.</text>
</comment>
<keyword evidence="1" id="KW-0677">Repeat</keyword>
<organism evidence="2 3">
    <name type="scientific">Dovyalis caffra</name>
    <dbReference type="NCBI Taxonomy" id="77055"/>
    <lineage>
        <taxon>Eukaryota</taxon>
        <taxon>Viridiplantae</taxon>
        <taxon>Streptophyta</taxon>
        <taxon>Embryophyta</taxon>
        <taxon>Tracheophyta</taxon>
        <taxon>Spermatophyta</taxon>
        <taxon>Magnoliopsida</taxon>
        <taxon>eudicotyledons</taxon>
        <taxon>Gunneridae</taxon>
        <taxon>Pentapetalae</taxon>
        <taxon>rosids</taxon>
        <taxon>fabids</taxon>
        <taxon>Malpighiales</taxon>
        <taxon>Salicaceae</taxon>
        <taxon>Flacourtieae</taxon>
        <taxon>Dovyalis</taxon>
    </lineage>
</organism>
<name>A0AAV1SHL7_9ROSI</name>
<dbReference type="PANTHER" id="PTHR46388:SF3">
    <property type="entry name" value="DUF1618 DOMAIN-CONTAINING PROTEIN"/>
    <property type="match status" value="1"/>
</dbReference>
<dbReference type="Pfam" id="PF01436">
    <property type="entry name" value="NHL"/>
    <property type="match status" value="1"/>
</dbReference>
<dbReference type="PANTHER" id="PTHR46388">
    <property type="entry name" value="NHL REPEAT-CONTAINING PROTEIN 2"/>
    <property type="match status" value="1"/>
</dbReference>
<dbReference type="Proteomes" id="UP001314170">
    <property type="component" value="Unassembled WGS sequence"/>
</dbReference>
<evidence type="ECO:0000313" key="2">
    <source>
        <dbReference type="EMBL" id="CAK7349354.1"/>
    </source>
</evidence>
<dbReference type="FunFam" id="2.120.10.30:FF:000108">
    <property type="entry name" value="NHL domain-containing protein"/>
    <property type="match status" value="1"/>
</dbReference>
<evidence type="ECO:0008006" key="4">
    <source>
        <dbReference type="Google" id="ProtNLM"/>
    </source>
</evidence>
<dbReference type="EMBL" id="CAWUPB010001173">
    <property type="protein sequence ID" value="CAK7349354.1"/>
    <property type="molecule type" value="Genomic_DNA"/>
</dbReference>
<accession>A0AAV1SHL7</accession>
<dbReference type="InterPro" id="IPR001258">
    <property type="entry name" value="NHL_repeat"/>
</dbReference>
<proteinExistence type="predicted"/>
<sequence>MSLLYRRWTQISRLSPHIFSGKQLQQSRGGFINLSLSSSIPLPHSFDSNPSTLRTRRFSTTSKVSNECFALQLHDLLPFIQSSLDKLQGFMGNGLHCIFFKDFKNPVIYHEKDLDLGNFNKAIEELNVQENVKFDEGNSGPNLKTTWAKQAEVIKEPHLCSSLQNLLLCFPGCVSADESGNRLFLSDSNHHRIIVFDGSGKILDSIGSCPGFEDGEFESAKLARPAASFYDNAEDCLYIVDSENHAIRRADLERRVLETLYPTCSFSKKNNSVWTWIMDKLGFRNTVDVRSVEFDSRPLVFPWHLLKSVDGSFLIISHSFENLWVMDLVSGEIKECIKGFPNILKTFGQLIMEKLSFLKEIPIDYLKQQSDVNCPLKEFQHATLISALTTFENHIVMCDTVAHRVLKISRESGACSNFQFSNFGTLGLPYWLSFPVERVYSV</sequence>
<gene>
    <name evidence="2" type="ORF">DCAF_LOCUS22068</name>
</gene>
<protein>
    <recommendedName>
        <fullName evidence="4">NHL repeat-containing protein 2</fullName>
    </recommendedName>
</protein>
<reference evidence="2 3" key="1">
    <citation type="submission" date="2024-01" db="EMBL/GenBank/DDBJ databases">
        <authorList>
            <person name="Waweru B."/>
        </authorList>
    </citation>
    <scope>NUCLEOTIDE SEQUENCE [LARGE SCALE GENOMIC DNA]</scope>
</reference>
<dbReference type="InterPro" id="IPR011042">
    <property type="entry name" value="6-blade_b-propeller_TolB-like"/>
</dbReference>
<dbReference type="AlphaFoldDB" id="A0AAV1SHL7"/>
<keyword evidence="3" id="KW-1185">Reference proteome</keyword>
<dbReference type="SUPFAM" id="SSF63825">
    <property type="entry name" value="YWTD domain"/>
    <property type="match status" value="1"/>
</dbReference>
<dbReference type="Gene3D" id="2.120.10.30">
    <property type="entry name" value="TolB, C-terminal domain"/>
    <property type="match status" value="1"/>
</dbReference>